<protein>
    <submittedName>
        <fullName evidence="4 5">Uncharacterized protein</fullName>
    </submittedName>
</protein>
<gene>
    <name evidence="4" type="ORF">CAPTEDRAFT_94804</name>
</gene>
<dbReference type="InterPro" id="IPR005225">
    <property type="entry name" value="Small_GTP-bd"/>
</dbReference>
<dbReference type="HOGENOM" id="CLU_041217_21_3_1"/>
<dbReference type="PANTHER" id="PTHR24072">
    <property type="entry name" value="RHO FAMILY GTPASE"/>
    <property type="match status" value="1"/>
</dbReference>
<dbReference type="AlphaFoldDB" id="R7TMA4"/>
<dbReference type="OrthoDB" id="8830751at2759"/>
<dbReference type="SMART" id="SM00173">
    <property type="entry name" value="RAS"/>
    <property type="match status" value="1"/>
</dbReference>
<dbReference type="FunFam" id="3.40.50.300:FF:001179">
    <property type="entry name" value="Rho family GTPase"/>
    <property type="match status" value="1"/>
</dbReference>
<dbReference type="PRINTS" id="PR00449">
    <property type="entry name" value="RASTRNSFRMNG"/>
</dbReference>
<evidence type="ECO:0000256" key="2">
    <source>
        <dbReference type="ARBA" id="ARBA00022741"/>
    </source>
</evidence>
<evidence type="ECO:0000313" key="4">
    <source>
        <dbReference type="EMBL" id="ELT92215.1"/>
    </source>
</evidence>
<dbReference type="GO" id="GO:0005525">
    <property type="term" value="F:GTP binding"/>
    <property type="evidence" value="ECO:0007669"/>
    <property type="project" value="UniProtKB-KW"/>
</dbReference>
<sequence>MTDRIKCVMVGDGEVGKTCMLSVLVNNAFPEEYLPPFPDVSTANFLVDNLPANLELWDTKGQEEYDRLIPLNYQQTDIFIVVFSVISHVSFENIAAKWLPEIRHHCPEIPFLLVGNKIDLRETEPAKTDGMKVVSKKKGKKQKRKLGAVAYMECSARKQDGVTEVFEAAVRVVREHPPKEREASSKCCVLC</sequence>
<reference evidence="6" key="1">
    <citation type="submission" date="2012-12" db="EMBL/GenBank/DDBJ databases">
        <authorList>
            <person name="Hellsten U."/>
            <person name="Grimwood J."/>
            <person name="Chapman J.A."/>
            <person name="Shapiro H."/>
            <person name="Aerts A."/>
            <person name="Otillar R.P."/>
            <person name="Terry A.Y."/>
            <person name="Boore J.L."/>
            <person name="Simakov O."/>
            <person name="Marletaz F."/>
            <person name="Cho S.-J."/>
            <person name="Edsinger-Gonzales E."/>
            <person name="Havlak P."/>
            <person name="Kuo D.-H."/>
            <person name="Larsson T."/>
            <person name="Lv J."/>
            <person name="Arendt D."/>
            <person name="Savage R."/>
            <person name="Osoegawa K."/>
            <person name="de Jong P."/>
            <person name="Lindberg D.R."/>
            <person name="Seaver E.C."/>
            <person name="Weisblat D.A."/>
            <person name="Putnam N.H."/>
            <person name="Grigoriev I.V."/>
            <person name="Rokhsar D.S."/>
        </authorList>
    </citation>
    <scope>NUCLEOTIDE SEQUENCE</scope>
    <source>
        <strain evidence="6">I ESC-2004</strain>
    </source>
</reference>
<accession>R7TMA4</accession>
<dbReference type="InterPro" id="IPR001806">
    <property type="entry name" value="Small_GTPase"/>
</dbReference>
<evidence type="ECO:0000313" key="5">
    <source>
        <dbReference type="EnsemblMetazoa" id="CapteP94804"/>
    </source>
</evidence>
<evidence type="ECO:0000313" key="6">
    <source>
        <dbReference type="Proteomes" id="UP000014760"/>
    </source>
</evidence>
<dbReference type="GO" id="GO:0007264">
    <property type="term" value="P:small GTPase-mediated signal transduction"/>
    <property type="evidence" value="ECO:0007669"/>
    <property type="project" value="InterPro"/>
</dbReference>
<dbReference type="PROSITE" id="PS51419">
    <property type="entry name" value="RAB"/>
    <property type="match status" value="1"/>
</dbReference>
<name>R7TMA4_CAPTE</name>
<evidence type="ECO:0000256" key="1">
    <source>
        <dbReference type="ARBA" id="ARBA00010142"/>
    </source>
</evidence>
<dbReference type="SUPFAM" id="SSF52540">
    <property type="entry name" value="P-loop containing nucleoside triphosphate hydrolases"/>
    <property type="match status" value="1"/>
</dbReference>
<dbReference type="CDD" id="cd00157">
    <property type="entry name" value="Rho"/>
    <property type="match status" value="1"/>
</dbReference>
<dbReference type="NCBIfam" id="TIGR00231">
    <property type="entry name" value="small_GTP"/>
    <property type="match status" value="1"/>
</dbReference>
<dbReference type="SMART" id="SM00175">
    <property type="entry name" value="RAB"/>
    <property type="match status" value="1"/>
</dbReference>
<proteinExistence type="inferred from homology"/>
<keyword evidence="3" id="KW-0342">GTP-binding</keyword>
<dbReference type="InterPro" id="IPR027417">
    <property type="entry name" value="P-loop_NTPase"/>
</dbReference>
<dbReference type="PROSITE" id="PS51420">
    <property type="entry name" value="RHO"/>
    <property type="match status" value="1"/>
</dbReference>
<dbReference type="Gene3D" id="3.40.50.300">
    <property type="entry name" value="P-loop containing nucleotide triphosphate hydrolases"/>
    <property type="match status" value="1"/>
</dbReference>
<dbReference type="EMBL" id="KB310219">
    <property type="protein sequence ID" value="ELT92215.1"/>
    <property type="molecule type" value="Genomic_DNA"/>
</dbReference>
<dbReference type="EMBL" id="AMQN01013428">
    <property type="status" value="NOT_ANNOTATED_CDS"/>
    <property type="molecule type" value="Genomic_DNA"/>
</dbReference>
<organism evidence="4">
    <name type="scientific">Capitella teleta</name>
    <name type="common">Polychaete worm</name>
    <dbReference type="NCBI Taxonomy" id="283909"/>
    <lineage>
        <taxon>Eukaryota</taxon>
        <taxon>Metazoa</taxon>
        <taxon>Spiralia</taxon>
        <taxon>Lophotrochozoa</taxon>
        <taxon>Annelida</taxon>
        <taxon>Polychaeta</taxon>
        <taxon>Sedentaria</taxon>
        <taxon>Scolecida</taxon>
        <taxon>Capitellidae</taxon>
        <taxon>Capitella</taxon>
    </lineage>
</organism>
<keyword evidence="6" id="KW-1185">Reference proteome</keyword>
<comment type="similarity">
    <text evidence="1">Belongs to the small GTPase superfamily. Rho family.</text>
</comment>
<evidence type="ECO:0000256" key="3">
    <source>
        <dbReference type="ARBA" id="ARBA00023134"/>
    </source>
</evidence>
<dbReference type="PROSITE" id="PS51421">
    <property type="entry name" value="RAS"/>
    <property type="match status" value="1"/>
</dbReference>
<dbReference type="Proteomes" id="UP000014760">
    <property type="component" value="Unassembled WGS sequence"/>
</dbReference>
<dbReference type="EnsemblMetazoa" id="CapteT94804">
    <property type="protein sequence ID" value="CapteP94804"/>
    <property type="gene ID" value="CapteG94804"/>
</dbReference>
<dbReference type="InterPro" id="IPR003578">
    <property type="entry name" value="Small_GTPase_Rho"/>
</dbReference>
<reference evidence="4 6" key="2">
    <citation type="journal article" date="2013" name="Nature">
        <title>Insights into bilaterian evolution from three spiralian genomes.</title>
        <authorList>
            <person name="Simakov O."/>
            <person name="Marletaz F."/>
            <person name="Cho S.J."/>
            <person name="Edsinger-Gonzales E."/>
            <person name="Havlak P."/>
            <person name="Hellsten U."/>
            <person name="Kuo D.H."/>
            <person name="Larsson T."/>
            <person name="Lv J."/>
            <person name="Arendt D."/>
            <person name="Savage R."/>
            <person name="Osoegawa K."/>
            <person name="de Jong P."/>
            <person name="Grimwood J."/>
            <person name="Chapman J.A."/>
            <person name="Shapiro H."/>
            <person name="Aerts A."/>
            <person name="Otillar R.P."/>
            <person name="Terry A.Y."/>
            <person name="Boore J.L."/>
            <person name="Grigoriev I.V."/>
            <person name="Lindberg D.R."/>
            <person name="Seaver E.C."/>
            <person name="Weisblat D.A."/>
            <person name="Putnam N.H."/>
            <person name="Rokhsar D.S."/>
        </authorList>
    </citation>
    <scope>NUCLEOTIDE SEQUENCE</scope>
    <source>
        <strain evidence="4 6">I ESC-2004</strain>
    </source>
</reference>
<dbReference type="SMART" id="SM00174">
    <property type="entry name" value="RHO"/>
    <property type="match status" value="1"/>
</dbReference>
<dbReference type="OMA" id="CHAYPET"/>
<reference evidence="5" key="3">
    <citation type="submission" date="2015-06" db="UniProtKB">
        <authorList>
            <consortium name="EnsemblMetazoa"/>
        </authorList>
    </citation>
    <scope>IDENTIFICATION</scope>
</reference>
<dbReference type="Pfam" id="PF00071">
    <property type="entry name" value="Ras"/>
    <property type="match status" value="1"/>
</dbReference>
<dbReference type="STRING" id="283909.R7TMA4"/>
<keyword evidence="2" id="KW-0547">Nucleotide-binding</keyword>
<dbReference type="GO" id="GO:0003924">
    <property type="term" value="F:GTPase activity"/>
    <property type="evidence" value="ECO:0007669"/>
    <property type="project" value="InterPro"/>
</dbReference>